<evidence type="ECO:0000256" key="1">
    <source>
        <dbReference type="ARBA" id="ARBA00001946"/>
    </source>
</evidence>
<keyword evidence="6" id="KW-1185">Reference proteome</keyword>
<dbReference type="InterPro" id="IPR000086">
    <property type="entry name" value="NUDIX_hydrolase_dom"/>
</dbReference>
<dbReference type="AlphaFoldDB" id="A0A2A5RQ91"/>
<comment type="cofactor">
    <cofactor evidence="1">
        <name>Mg(2+)</name>
        <dbReference type="ChEBI" id="CHEBI:18420"/>
    </cofactor>
</comment>
<proteinExistence type="inferred from homology"/>
<dbReference type="PRINTS" id="PR00502">
    <property type="entry name" value="NUDIXFAMILY"/>
</dbReference>
<organism evidence="5 6">
    <name type="scientific">Lactococcus fujiensis JCM 16395</name>
    <dbReference type="NCBI Taxonomy" id="1291764"/>
    <lineage>
        <taxon>Bacteria</taxon>
        <taxon>Bacillati</taxon>
        <taxon>Bacillota</taxon>
        <taxon>Bacilli</taxon>
        <taxon>Lactobacillales</taxon>
        <taxon>Streptococcaceae</taxon>
        <taxon>Lactococcus</taxon>
    </lineage>
</organism>
<evidence type="ECO:0000313" key="5">
    <source>
        <dbReference type="EMBL" id="PCS01549.1"/>
    </source>
</evidence>
<keyword evidence="2 3" id="KW-0378">Hydrolase</keyword>
<dbReference type="Proteomes" id="UP000218181">
    <property type="component" value="Unassembled WGS sequence"/>
</dbReference>
<dbReference type="InterPro" id="IPR020084">
    <property type="entry name" value="NUDIX_hydrolase_CS"/>
</dbReference>
<dbReference type="SUPFAM" id="SSF55811">
    <property type="entry name" value="Nudix"/>
    <property type="match status" value="1"/>
</dbReference>
<protein>
    <recommendedName>
        <fullName evidence="4">Nudix hydrolase domain-containing protein</fullName>
    </recommendedName>
</protein>
<reference evidence="5 6" key="1">
    <citation type="submission" date="2014-12" db="EMBL/GenBank/DDBJ databases">
        <title>Draft genome sequences of 10 type strains of Lactococcus.</title>
        <authorList>
            <person name="Sun Z."/>
            <person name="Zhong Z."/>
            <person name="Liu W."/>
            <person name="Zhang W."/>
            <person name="Zhang H."/>
        </authorList>
    </citation>
    <scope>NUCLEOTIDE SEQUENCE [LARGE SCALE GENOMIC DNA]</scope>
    <source>
        <strain evidence="5 6">JCM 16395</strain>
    </source>
</reference>
<evidence type="ECO:0000256" key="3">
    <source>
        <dbReference type="RuleBase" id="RU003476"/>
    </source>
</evidence>
<evidence type="ECO:0000313" key="6">
    <source>
        <dbReference type="Proteomes" id="UP000218181"/>
    </source>
</evidence>
<dbReference type="Pfam" id="PF00293">
    <property type="entry name" value="NUDIX"/>
    <property type="match status" value="1"/>
</dbReference>
<dbReference type="EMBL" id="JXJU01000001">
    <property type="protein sequence ID" value="PCS01549.1"/>
    <property type="molecule type" value="Genomic_DNA"/>
</dbReference>
<dbReference type="InterPro" id="IPR020476">
    <property type="entry name" value="Nudix_hydrolase"/>
</dbReference>
<dbReference type="PANTHER" id="PTHR43046:SF2">
    <property type="entry name" value="8-OXO-DGTP DIPHOSPHATASE-RELATED"/>
    <property type="match status" value="1"/>
</dbReference>
<dbReference type="PROSITE" id="PS00893">
    <property type="entry name" value="NUDIX_BOX"/>
    <property type="match status" value="1"/>
</dbReference>
<evidence type="ECO:0000259" key="4">
    <source>
        <dbReference type="PROSITE" id="PS51462"/>
    </source>
</evidence>
<feature type="domain" description="Nudix hydrolase" evidence="4">
    <location>
        <begin position="39"/>
        <end position="169"/>
    </location>
</feature>
<dbReference type="STRING" id="1291764.GCA_001311235_00114"/>
<dbReference type="PROSITE" id="PS51462">
    <property type="entry name" value="NUDIX"/>
    <property type="match status" value="1"/>
</dbReference>
<sequence>MTKSILSIYNNQYQFVSNERGAKLSYISEIRKKIGHDLLIYLGAGVIVYQDNKILLQLRQDNQTWALHAGGIEIGEEIEETARRELFEETGLIAEQLDFFGFYSGKDRFMTYPNGDQIYMPNAFYLCSKFSGQLMPQEAEVNQLRWFSLDQLPQNIHQPNQRVISDFVNFTLQNKKEMI</sequence>
<accession>A0A2A5RQ91</accession>
<dbReference type="InterPro" id="IPR015797">
    <property type="entry name" value="NUDIX_hydrolase-like_dom_sf"/>
</dbReference>
<dbReference type="CDD" id="cd04677">
    <property type="entry name" value="NUDIX_Hydrolase"/>
    <property type="match status" value="1"/>
</dbReference>
<evidence type="ECO:0000256" key="2">
    <source>
        <dbReference type="ARBA" id="ARBA00022801"/>
    </source>
</evidence>
<name>A0A2A5RQ91_9LACT</name>
<comment type="similarity">
    <text evidence="3">Belongs to the Nudix hydrolase family.</text>
</comment>
<comment type="caution">
    <text evidence="5">The sequence shown here is derived from an EMBL/GenBank/DDBJ whole genome shotgun (WGS) entry which is preliminary data.</text>
</comment>
<dbReference type="RefSeq" id="WP_245811556.1">
    <property type="nucleotide sequence ID" value="NZ_JXJU01000001.1"/>
</dbReference>
<dbReference type="GO" id="GO:0016787">
    <property type="term" value="F:hydrolase activity"/>
    <property type="evidence" value="ECO:0007669"/>
    <property type="project" value="UniProtKB-KW"/>
</dbReference>
<dbReference type="PANTHER" id="PTHR43046">
    <property type="entry name" value="GDP-MANNOSE MANNOSYL HYDROLASE"/>
    <property type="match status" value="1"/>
</dbReference>
<dbReference type="Gene3D" id="3.90.79.10">
    <property type="entry name" value="Nucleoside Triphosphate Pyrophosphohydrolase"/>
    <property type="match status" value="1"/>
</dbReference>
<gene>
    <name evidence="5" type="ORF">RT41_GL000313</name>
</gene>